<gene>
    <name evidence="2" type="ORF">VP01_1307g1</name>
</gene>
<feature type="region of interest" description="Disordered" evidence="1">
    <location>
        <begin position="135"/>
        <end position="168"/>
    </location>
</feature>
<keyword evidence="3" id="KW-1185">Reference proteome</keyword>
<reference evidence="2 3" key="1">
    <citation type="submission" date="2015-08" db="EMBL/GenBank/DDBJ databases">
        <title>Next Generation Sequencing and Analysis of the Genome of Puccinia sorghi L Schw, the Causal Agent of Maize Common Rust.</title>
        <authorList>
            <person name="Rochi L."/>
            <person name="Burguener G."/>
            <person name="Darino M."/>
            <person name="Turjanski A."/>
            <person name="Kreff E."/>
            <person name="Dieguez M.J."/>
            <person name="Sacco F."/>
        </authorList>
    </citation>
    <scope>NUCLEOTIDE SEQUENCE [LARGE SCALE GENOMIC DNA]</scope>
    <source>
        <strain evidence="2 3">RO10H11247</strain>
    </source>
</reference>
<comment type="caution">
    <text evidence="2">The sequence shown here is derived from an EMBL/GenBank/DDBJ whole genome shotgun (WGS) entry which is preliminary data.</text>
</comment>
<dbReference type="Proteomes" id="UP000037035">
    <property type="component" value="Unassembled WGS sequence"/>
</dbReference>
<dbReference type="AlphaFoldDB" id="A0A0L6VNJ1"/>
<evidence type="ECO:0000256" key="1">
    <source>
        <dbReference type="SAM" id="MobiDB-lite"/>
    </source>
</evidence>
<sequence>MTLKVFQELVANKCDEDFSKIGRMILDGTKSDTYDLLVWIYLKEQEWISKISSSGHMKGGIIKILARMMKQIDACQQGFSKQKASALDNDCADTSDDGSNEVDFKDLDIHIEEIYEKVCVFQASALSVHRPILNSLPRERSHQQRPPPSRVTPPTNHKQTTPPSYEYGKTTDSMHEYLAFILIAVHKRSKILQILFENNINQFQMFKSLTVEDLKALGFNIAVISKLCNNVSKYKAHLVKTR</sequence>
<feature type="compositionally biased region" description="Polar residues" evidence="1">
    <location>
        <begin position="152"/>
        <end position="163"/>
    </location>
</feature>
<protein>
    <submittedName>
        <fullName evidence="2">Uncharacterized protein</fullName>
    </submittedName>
</protein>
<evidence type="ECO:0000313" key="2">
    <source>
        <dbReference type="EMBL" id="KNZ62152.1"/>
    </source>
</evidence>
<proteinExistence type="predicted"/>
<dbReference type="OrthoDB" id="2516373at2759"/>
<dbReference type="EMBL" id="LAVV01003421">
    <property type="protein sequence ID" value="KNZ62152.1"/>
    <property type="molecule type" value="Genomic_DNA"/>
</dbReference>
<name>A0A0L6VNJ1_9BASI</name>
<organism evidence="2 3">
    <name type="scientific">Puccinia sorghi</name>
    <dbReference type="NCBI Taxonomy" id="27349"/>
    <lineage>
        <taxon>Eukaryota</taxon>
        <taxon>Fungi</taxon>
        <taxon>Dikarya</taxon>
        <taxon>Basidiomycota</taxon>
        <taxon>Pucciniomycotina</taxon>
        <taxon>Pucciniomycetes</taxon>
        <taxon>Pucciniales</taxon>
        <taxon>Pucciniaceae</taxon>
        <taxon>Puccinia</taxon>
    </lineage>
</organism>
<accession>A0A0L6VNJ1</accession>
<evidence type="ECO:0000313" key="3">
    <source>
        <dbReference type="Proteomes" id="UP000037035"/>
    </source>
</evidence>
<dbReference type="VEuPathDB" id="FungiDB:VP01_1307g1"/>